<dbReference type="InterPro" id="IPR027417">
    <property type="entry name" value="P-loop_NTPase"/>
</dbReference>
<dbReference type="Pfam" id="PF00005">
    <property type="entry name" value="ABC_tran"/>
    <property type="match status" value="1"/>
</dbReference>
<dbReference type="PROSITE" id="PS00211">
    <property type="entry name" value="ABC_TRANSPORTER_1"/>
    <property type="match status" value="1"/>
</dbReference>
<dbReference type="InterPro" id="IPR050763">
    <property type="entry name" value="ABC_transporter_ATP-binding"/>
</dbReference>
<feature type="domain" description="ABC transporter" evidence="5">
    <location>
        <begin position="8"/>
        <end position="226"/>
    </location>
</feature>
<accession>A0A1X4JP03</accession>
<proteinExistence type="inferred from homology"/>
<dbReference type="Proteomes" id="UP000193588">
    <property type="component" value="Unassembled WGS sequence"/>
</dbReference>
<organism evidence="6 7">
    <name type="scientific">Weissella cibaria</name>
    <dbReference type="NCBI Taxonomy" id="137591"/>
    <lineage>
        <taxon>Bacteria</taxon>
        <taxon>Bacillati</taxon>
        <taxon>Bacillota</taxon>
        <taxon>Bacilli</taxon>
        <taxon>Lactobacillales</taxon>
        <taxon>Lactobacillaceae</taxon>
        <taxon>Weissella</taxon>
    </lineage>
</organism>
<protein>
    <recommendedName>
        <fullName evidence="5">ABC transporter domain-containing protein</fullName>
    </recommendedName>
</protein>
<keyword evidence="3" id="KW-0547">Nucleotide-binding</keyword>
<evidence type="ECO:0000259" key="5">
    <source>
        <dbReference type="PROSITE" id="PS50893"/>
    </source>
</evidence>
<dbReference type="AlphaFoldDB" id="A0A1X4JP03"/>
<dbReference type="InterPro" id="IPR003593">
    <property type="entry name" value="AAA+_ATPase"/>
</dbReference>
<evidence type="ECO:0000313" key="6">
    <source>
        <dbReference type="EMBL" id="OSP90403.1"/>
    </source>
</evidence>
<evidence type="ECO:0000256" key="2">
    <source>
        <dbReference type="ARBA" id="ARBA00022448"/>
    </source>
</evidence>
<dbReference type="PANTHER" id="PTHR42711:SF5">
    <property type="entry name" value="ABC TRANSPORTER ATP-BINDING PROTEIN NATA"/>
    <property type="match status" value="1"/>
</dbReference>
<gene>
    <name evidence="6" type="ORF">B9D04_01215</name>
</gene>
<dbReference type="SMART" id="SM00382">
    <property type="entry name" value="AAA"/>
    <property type="match status" value="1"/>
</dbReference>
<name>A0A1X4JP03_9LACO</name>
<dbReference type="SUPFAM" id="SSF52540">
    <property type="entry name" value="P-loop containing nucleoside triphosphate hydrolases"/>
    <property type="match status" value="1"/>
</dbReference>
<dbReference type="Gene3D" id="3.40.50.300">
    <property type="entry name" value="P-loop containing nucleotide triphosphate hydrolases"/>
    <property type="match status" value="1"/>
</dbReference>
<dbReference type="GO" id="GO:0016887">
    <property type="term" value="F:ATP hydrolysis activity"/>
    <property type="evidence" value="ECO:0007669"/>
    <property type="project" value="InterPro"/>
</dbReference>
<evidence type="ECO:0000256" key="4">
    <source>
        <dbReference type="ARBA" id="ARBA00022840"/>
    </source>
</evidence>
<dbReference type="CDD" id="cd03230">
    <property type="entry name" value="ABC_DR_subfamily_A"/>
    <property type="match status" value="1"/>
</dbReference>
<keyword evidence="2" id="KW-0813">Transport</keyword>
<comment type="caution">
    <text evidence="6">The sequence shown here is derived from an EMBL/GenBank/DDBJ whole genome shotgun (WGS) entry which is preliminary data.</text>
</comment>
<dbReference type="GO" id="GO:0005524">
    <property type="term" value="F:ATP binding"/>
    <property type="evidence" value="ECO:0007669"/>
    <property type="project" value="UniProtKB-KW"/>
</dbReference>
<evidence type="ECO:0000313" key="7">
    <source>
        <dbReference type="Proteomes" id="UP000193588"/>
    </source>
</evidence>
<dbReference type="InterPro" id="IPR003439">
    <property type="entry name" value="ABC_transporter-like_ATP-bd"/>
</dbReference>
<dbReference type="InterPro" id="IPR017871">
    <property type="entry name" value="ABC_transporter-like_CS"/>
</dbReference>
<evidence type="ECO:0000256" key="1">
    <source>
        <dbReference type="ARBA" id="ARBA00005417"/>
    </source>
</evidence>
<dbReference type="PROSITE" id="PS50893">
    <property type="entry name" value="ABC_TRANSPORTER_2"/>
    <property type="match status" value="1"/>
</dbReference>
<reference evidence="6 7" key="1">
    <citation type="submission" date="2017-04" db="EMBL/GenBank/DDBJ databases">
        <title>The genome sequence of Weissella cibaria isolated from wild Drosophila.</title>
        <authorList>
            <person name="Ricks N.J."/>
            <person name="Carroll C."/>
            <person name="Walters A."/>
            <person name="Newell P.D."/>
            <person name="Chaston J.M."/>
        </authorList>
    </citation>
    <scope>NUCLEOTIDE SEQUENCE [LARGE SCALE GENOMIC DNA]</scope>
    <source>
        <strain evidence="6 7">DmW_103</strain>
    </source>
</reference>
<comment type="similarity">
    <text evidence="1">Belongs to the ABC transporter superfamily.</text>
</comment>
<keyword evidence="4" id="KW-0067">ATP-binding</keyword>
<sequence>METATMLIQLKGLTKKIKDKSIVNQVNLEIEKGQFVALLGTNGAGKSTTIKMILGLLAPTNGEVISQLTRPIGVVFQQSILDSQLTVEMNLDIRKAIYPGVEKEWLQELLHRFKLPAGLMQKKYGVLSGGEKRKVDVVRALLGKPELLILDEPTTGLDIQTRKLIWRQIHELREQMGLAVLLTTHYLEEAEDADFVYMMQSGQVTNALSRYELKSLFMQRKLVINFADGKTQIFDQVEPNNVPRILGAQEKWVDFDYRPVTMDDIFVVLTKGENNVQFN</sequence>
<dbReference type="EMBL" id="NDXJ01000002">
    <property type="protein sequence ID" value="OSP90403.1"/>
    <property type="molecule type" value="Genomic_DNA"/>
</dbReference>
<dbReference type="PANTHER" id="PTHR42711">
    <property type="entry name" value="ABC TRANSPORTER ATP-BINDING PROTEIN"/>
    <property type="match status" value="1"/>
</dbReference>
<evidence type="ECO:0000256" key="3">
    <source>
        <dbReference type="ARBA" id="ARBA00022741"/>
    </source>
</evidence>